<keyword evidence="2" id="KW-0732">Signal</keyword>
<protein>
    <recommendedName>
        <fullName evidence="5">Biotrophy-associated secreted protein 2</fullName>
    </recommendedName>
</protein>
<evidence type="ECO:0000256" key="2">
    <source>
        <dbReference type="SAM" id="SignalP"/>
    </source>
</evidence>
<evidence type="ECO:0008006" key="5">
    <source>
        <dbReference type="Google" id="ProtNLM"/>
    </source>
</evidence>
<evidence type="ECO:0000313" key="3">
    <source>
        <dbReference type="EMBL" id="TWU70785.1"/>
    </source>
</evidence>
<dbReference type="AlphaFoldDB" id="A0A5C6FYG6"/>
<reference evidence="4" key="1">
    <citation type="submission" date="2018-12" db="EMBL/GenBank/DDBJ databases">
        <title>The complete genome of Metarhizium rileyi, a key fungal pathogen of Lepidoptera.</title>
        <authorList>
            <person name="Binneck E."/>
            <person name="Lastra C.C.L."/>
            <person name="Sosa-Gomez D.R."/>
        </authorList>
    </citation>
    <scope>NUCLEOTIDE SEQUENCE [LARGE SCALE GENOMIC DNA]</scope>
    <source>
        <strain evidence="4">Cep018-CH2</strain>
    </source>
</reference>
<dbReference type="EMBL" id="SBHS01000062">
    <property type="protein sequence ID" value="TWU70785.1"/>
    <property type="molecule type" value="Genomic_DNA"/>
</dbReference>
<dbReference type="Proteomes" id="UP000317257">
    <property type="component" value="Unassembled WGS sequence"/>
</dbReference>
<evidence type="ECO:0000313" key="4">
    <source>
        <dbReference type="Proteomes" id="UP000317257"/>
    </source>
</evidence>
<organism evidence="3 4">
    <name type="scientific">Metarhizium rileyi (strain RCEF 4871)</name>
    <name type="common">Nomuraea rileyi</name>
    <dbReference type="NCBI Taxonomy" id="1649241"/>
    <lineage>
        <taxon>Eukaryota</taxon>
        <taxon>Fungi</taxon>
        <taxon>Dikarya</taxon>
        <taxon>Ascomycota</taxon>
        <taxon>Pezizomycotina</taxon>
        <taxon>Sordariomycetes</taxon>
        <taxon>Hypocreomycetidae</taxon>
        <taxon>Hypocreales</taxon>
        <taxon>Clavicipitaceae</taxon>
        <taxon>Metarhizium</taxon>
    </lineage>
</organism>
<feature type="compositionally biased region" description="Polar residues" evidence="1">
    <location>
        <begin position="88"/>
        <end position="103"/>
    </location>
</feature>
<accession>A0A5C6FYG6</accession>
<name>A0A5C6FYG6_METRR</name>
<comment type="caution">
    <text evidence="3">The sequence shown here is derived from an EMBL/GenBank/DDBJ whole genome shotgun (WGS) entry which is preliminary data.</text>
</comment>
<proteinExistence type="predicted"/>
<feature type="signal peptide" evidence="2">
    <location>
        <begin position="1"/>
        <end position="24"/>
    </location>
</feature>
<evidence type="ECO:0000256" key="1">
    <source>
        <dbReference type="SAM" id="MobiDB-lite"/>
    </source>
</evidence>
<gene>
    <name evidence="3" type="ORF">ED733_001872</name>
</gene>
<sequence length="175" mass="16915">MVRVHIISFITFALTAYAAGPILAGQNGLGNGQGKQFITGPCSSNADCASACCAQSNGGAPACAAKAVANENGQNRCGNFGESIGDATNANGRQNSQKSNNSSGLGGAKADPAGAKNLGNGQGKQFITGQCLSDADCASGCCAQQNGGAGVCSGVGAAFQAGKTGCGFVDPNGGN</sequence>
<feature type="chain" id="PRO_5022723246" description="Biotrophy-associated secreted protein 2" evidence="2">
    <location>
        <begin position="25"/>
        <end position="175"/>
    </location>
</feature>
<feature type="region of interest" description="Disordered" evidence="1">
    <location>
        <begin position="88"/>
        <end position="114"/>
    </location>
</feature>